<dbReference type="PATRIC" id="fig|710685.3.peg.2368"/>
<dbReference type="EMBL" id="CP003169">
    <property type="protein sequence ID" value="AEV72956.1"/>
    <property type="molecule type" value="Genomic_DNA"/>
</dbReference>
<dbReference type="InterPro" id="IPR029058">
    <property type="entry name" value="AB_hydrolase_fold"/>
</dbReference>
<reference evidence="7 8" key="1">
    <citation type="submission" date="2011-12" db="EMBL/GenBank/DDBJ databases">
        <title>Complete sequence of Mycobacterium rhodesiae NBB3.</title>
        <authorList>
            <consortium name="US DOE Joint Genome Institute"/>
            <person name="Lucas S."/>
            <person name="Han J."/>
            <person name="Lapidus A."/>
            <person name="Cheng J.-F."/>
            <person name="Goodwin L."/>
            <person name="Pitluck S."/>
            <person name="Peters L."/>
            <person name="Mikhailova N."/>
            <person name="Gu W."/>
            <person name="Detter J.C."/>
            <person name="Han C."/>
            <person name="Tapia R."/>
            <person name="Land M."/>
            <person name="Hauser L."/>
            <person name="Kyrpides N."/>
            <person name="Ivanova N."/>
            <person name="Pagani I."/>
            <person name="Mattes T."/>
            <person name="Holmes A."/>
            <person name="Rutledge P."/>
            <person name="Paulsen I."/>
            <person name="Coleman N."/>
            <person name="Woyke T."/>
        </authorList>
    </citation>
    <scope>NUCLEOTIDE SEQUENCE [LARGE SCALE GENOMIC DNA]</scope>
    <source>
        <strain evidence="7 8">NBB3</strain>
    </source>
</reference>
<dbReference type="InterPro" id="IPR000675">
    <property type="entry name" value="Cutinase/axe"/>
</dbReference>
<evidence type="ECO:0000256" key="4">
    <source>
        <dbReference type="ARBA" id="ARBA00023157"/>
    </source>
</evidence>
<feature type="region of interest" description="Disordered" evidence="5">
    <location>
        <begin position="249"/>
        <end position="278"/>
    </location>
</feature>
<dbReference type="ESTHER" id="mycrn-g8rub3">
    <property type="family name" value="Cutinase"/>
</dbReference>
<keyword evidence="8" id="KW-1185">Reference proteome</keyword>
<dbReference type="SUPFAM" id="SSF53474">
    <property type="entry name" value="alpha/beta-Hydrolases"/>
    <property type="match status" value="1"/>
</dbReference>
<evidence type="ECO:0000313" key="8">
    <source>
        <dbReference type="Proteomes" id="UP000005442"/>
    </source>
</evidence>
<feature type="signal peptide" evidence="6">
    <location>
        <begin position="1"/>
        <end position="29"/>
    </location>
</feature>
<evidence type="ECO:0000256" key="3">
    <source>
        <dbReference type="ARBA" id="ARBA00022801"/>
    </source>
</evidence>
<evidence type="ECO:0000256" key="6">
    <source>
        <dbReference type="SAM" id="SignalP"/>
    </source>
</evidence>
<dbReference type="GO" id="GO:0052689">
    <property type="term" value="F:carboxylic ester hydrolase activity"/>
    <property type="evidence" value="ECO:0007669"/>
    <property type="project" value="UniProtKB-KW"/>
</dbReference>
<dbReference type="PROSITE" id="PS51257">
    <property type="entry name" value="PROKAR_LIPOPROTEIN"/>
    <property type="match status" value="1"/>
</dbReference>
<dbReference type="HOGENOM" id="CLU_040058_3_1_11"/>
<keyword evidence="2" id="KW-0719">Serine esterase</keyword>
<dbReference type="PANTHER" id="PTHR33630">
    <property type="entry name" value="CUTINASE RV1984C-RELATED-RELATED"/>
    <property type="match status" value="1"/>
</dbReference>
<dbReference type="AlphaFoldDB" id="G8RUB3"/>
<gene>
    <name evidence="7" type="ordered locus">MycrhN_2367</name>
</gene>
<dbReference type="STRING" id="710685.MycrhN_2367"/>
<keyword evidence="6" id="KW-0732">Signal</keyword>
<comment type="similarity">
    <text evidence="1">Belongs to the cutinase family.</text>
</comment>
<sequence length="278" mass="28036">MVSRLLHLLAVAVMSAAALLLAPTPSAGAQGCPDVEVVFARGTAEAPGVGGVGQAFVDALRAQAGSRSMNVYPVNYAASSDFMGDRIAFARTVVDGIRDAGTHIEATAANCPDTQIVLGGFSQGAALAGYVTSAEIPQEIPAEYREFIPNPMPSEVADHVAAVVLIGLPSPEFLSSGGAPPITIGPSYVEKTLKVCAPDDNICNGAPAGPPSFAHAMYGVNGSTNDAAAYVVERLTRLSSLNPVPPAPAPAPVPMPAPAPGPAPMPMAGPIQAPAPSP</sequence>
<dbReference type="RefSeq" id="WP_014210768.1">
    <property type="nucleotide sequence ID" value="NC_016604.1"/>
</dbReference>
<dbReference type="SMART" id="SM01110">
    <property type="entry name" value="Cutinase"/>
    <property type="match status" value="1"/>
</dbReference>
<keyword evidence="4" id="KW-1015">Disulfide bond</keyword>
<dbReference type="OrthoDB" id="3690529at2"/>
<dbReference type="Pfam" id="PF01083">
    <property type="entry name" value="Cutinase"/>
    <property type="match status" value="1"/>
</dbReference>
<evidence type="ECO:0000256" key="1">
    <source>
        <dbReference type="ARBA" id="ARBA00007534"/>
    </source>
</evidence>
<dbReference type="Gene3D" id="3.40.50.1820">
    <property type="entry name" value="alpha/beta hydrolase"/>
    <property type="match status" value="1"/>
</dbReference>
<protein>
    <submittedName>
        <fullName evidence="7">Cutinase</fullName>
    </submittedName>
</protein>
<dbReference type="Proteomes" id="UP000005442">
    <property type="component" value="Chromosome"/>
</dbReference>
<accession>G8RUB3</accession>
<feature type="chain" id="PRO_5003516205" evidence="6">
    <location>
        <begin position="30"/>
        <end position="278"/>
    </location>
</feature>
<name>G8RUB3_MYCRN</name>
<proteinExistence type="inferred from homology"/>
<dbReference type="PANTHER" id="PTHR33630:SF9">
    <property type="entry name" value="CUTINASE 4"/>
    <property type="match status" value="1"/>
</dbReference>
<evidence type="ECO:0000256" key="2">
    <source>
        <dbReference type="ARBA" id="ARBA00022487"/>
    </source>
</evidence>
<dbReference type="KEGG" id="mrh:MycrhN_2367"/>
<evidence type="ECO:0000313" key="7">
    <source>
        <dbReference type="EMBL" id="AEV72956.1"/>
    </source>
</evidence>
<keyword evidence="3" id="KW-0378">Hydrolase</keyword>
<dbReference type="eggNOG" id="ENOG5030PZC">
    <property type="taxonomic scope" value="Bacteria"/>
</dbReference>
<organism evidence="7 8">
    <name type="scientific">Mycolicibacterium rhodesiae (strain NBB3)</name>
    <name type="common">Mycobacterium rhodesiae</name>
    <dbReference type="NCBI Taxonomy" id="710685"/>
    <lineage>
        <taxon>Bacteria</taxon>
        <taxon>Bacillati</taxon>
        <taxon>Actinomycetota</taxon>
        <taxon>Actinomycetes</taxon>
        <taxon>Mycobacteriales</taxon>
        <taxon>Mycobacteriaceae</taxon>
        <taxon>Mycolicibacterium</taxon>
    </lineage>
</organism>
<evidence type="ECO:0000256" key="5">
    <source>
        <dbReference type="SAM" id="MobiDB-lite"/>
    </source>
</evidence>